<dbReference type="Proteomes" id="UP000018209">
    <property type="component" value="Unassembled WGS sequence"/>
</dbReference>
<dbReference type="EMBL" id="BASM01000038">
    <property type="protein sequence ID" value="GAD27949.1"/>
    <property type="molecule type" value="Genomic_DNA"/>
</dbReference>
<name>A0ABQ0J0G9_GLUTH</name>
<reference evidence="1 2" key="1">
    <citation type="submission" date="2013-08" db="EMBL/GenBank/DDBJ databases">
        <title>Gluconobacter thailandicus NBRC 3257 whole genome sequence.</title>
        <authorList>
            <person name="Matsutani M."/>
            <person name="Yakushi T."/>
            <person name="Matsushita K."/>
        </authorList>
    </citation>
    <scope>NUCLEOTIDE SEQUENCE [LARGE SCALE GENOMIC DNA]</scope>
    <source>
        <strain evidence="1 2">NBRC 3257</strain>
    </source>
</reference>
<sequence>MAEAATDSAKVITEKVKAMAQAQANKSAPEDGVLARLDGTDAEVGDFSPAAFPLSASGFGSTGIHLSQDAWPTTLMF</sequence>
<evidence type="ECO:0000313" key="1">
    <source>
        <dbReference type="EMBL" id="GAD27949.1"/>
    </source>
</evidence>
<protein>
    <submittedName>
        <fullName evidence="1">Uncharacterized protein</fullName>
    </submittedName>
</protein>
<keyword evidence="2" id="KW-1185">Reference proteome</keyword>
<comment type="caution">
    <text evidence="1">The sequence shown here is derived from an EMBL/GenBank/DDBJ whole genome shotgun (WGS) entry which is preliminary data.</text>
</comment>
<organism evidence="1 2">
    <name type="scientific">Gluconobacter thailandicus NBRC 3257</name>
    <dbReference type="NCBI Taxonomy" id="1381097"/>
    <lineage>
        <taxon>Bacteria</taxon>
        <taxon>Pseudomonadati</taxon>
        <taxon>Pseudomonadota</taxon>
        <taxon>Alphaproteobacteria</taxon>
        <taxon>Acetobacterales</taxon>
        <taxon>Acetobacteraceae</taxon>
        <taxon>Gluconobacter</taxon>
    </lineage>
</organism>
<gene>
    <name evidence="1" type="ORF">NBRC3257_2948</name>
</gene>
<evidence type="ECO:0000313" key="2">
    <source>
        <dbReference type="Proteomes" id="UP000018209"/>
    </source>
</evidence>
<proteinExistence type="predicted"/>
<accession>A0ABQ0J0G9</accession>